<evidence type="ECO:0000256" key="2">
    <source>
        <dbReference type="ARBA" id="ARBA00008814"/>
    </source>
</evidence>
<dbReference type="Proteomes" id="UP000596035">
    <property type="component" value="Chromosome"/>
</dbReference>
<name>A0A1Z2XLU1_9FIRM</name>
<dbReference type="Pfam" id="PF01497">
    <property type="entry name" value="Peripla_BP_2"/>
    <property type="match status" value="1"/>
</dbReference>
<keyword evidence="3" id="KW-0813">Transport</keyword>
<dbReference type="Gene3D" id="3.40.50.1980">
    <property type="entry name" value="Nitrogenase molybdenum iron protein domain"/>
    <property type="match status" value="2"/>
</dbReference>
<dbReference type="PANTHER" id="PTHR30532">
    <property type="entry name" value="IRON III DICITRATE-BINDING PERIPLASMIC PROTEIN"/>
    <property type="match status" value="1"/>
</dbReference>
<evidence type="ECO:0000313" key="10">
    <source>
        <dbReference type="Proteomes" id="UP000596035"/>
    </source>
</evidence>
<keyword evidence="9" id="KW-1185">Reference proteome</keyword>
<dbReference type="PROSITE" id="PS51257">
    <property type="entry name" value="PROKAR_LIPOPROTEIN"/>
    <property type="match status" value="1"/>
</dbReference>
<reference evidence="8 10" key="3">
    <citation type="submission" date="2020-11" db="EMBL/GenBank/DDBJ databases">
        <title>Closed and high quality bacterial genomes of the OMM12 community.</title>
        <authorList>
            <person name="Marbouty M."/>
            <person name="Lamy-Besnier Q."/>
            <person name="Debarbieux L."/>
            <person name="Koszul R."/>
        </authorList>
    </citation>
    <scope>NUCLEOTIDE SEQUENCE [LARGE SCALE GENOMIC DNA]</scope>
    <source>
        <strain evidence="8 10">KB18</strain>
    </source>
</reference>
<evidence type="ECO:0000256" key="5">
    <source>
        <dbReference type="SAM" id="SignalP"/>
    </source>
</evidence>
<protein>
    <submittedName>
        <fullName evidence="7">Iron ABC transporter permease</fullName>
    </submittedName>
    <submittedName>
        <fullName evidence="8">Iron-siderophore ABC transporter substrate-binding protein</fullName>
    </submittedName>
</protein>
<dbReference type="PROSITE" id="PS50983">
    <property type="entry name" value="FE_B12_PBP"/>
    <property type="match status" value="1"/>
</dbReference>
<dbReference type="KEGG" id="amur:ADH66_01260"/>
<dbReference type="SUPFAM" id="SSF53807">
    <property type="entry name" value="Helical backbone' metal receptor"/>
    <property type="match status" value="1"/>
</dbReference>
<evidence type="ECO:0000313" key="8">
    <source>
        <dbReference type="EMBL" id="QQR28692.1"/>
    </source>
</evidence>
<evidence type="ECO:0000256" key="4">
    <source>
        <dbReference type="ARBA" id="ARBA00022729"/>
    </source>
</evidence>
<dbReference type="EMBL" id="CP065321">
    <property type="protein sequence ID" value="QQR28692.1"/>
    <property type="molecule type" value="Genomic_DNA"/>
</dbReference>
<evidence type="ECO:0000256" key="3">
    <source>
        <dbReference type="ARBA" id="ARBA00022448"/>
    </source>
</evidence>
<feature type="signal peptide" evidence="5">
    <location>
        <begin position="1"/>
        <end position="21"/>
    </location>
</feature>
<dbReference type="AlphaFoldDB" id="A0A1Z2XLU1"/>
<feature type="chain" id="PRO_5044568641" evidence="5">
    <location>
        <begin position="22"/>
        <end position="349"/>
    </location>
</feature>
<dbReference type="CDD" id="cd01146">
    <property type="entry name" value="FhuD"/>
    <property type="match status" value="1"/>
</dbReference>
<evidence type="ECO:0000313" key="9">
    <source>
        <dbReference type="Proteomes" id="UP000196710"/>
    </source>
</evidence>
<accession>A0A1Z2XLU1</accession>
<reference evidence="9" key="2">
    <citation type="submission" date="2017-05" db="EMBL/GenBank/DDBJ databases">
        <title>Improved OligoMM genomes.</title>
        <authorList>
            <person name="Garzetti D."/>
        </authorList>
    </citation>
    <scope>NUCLEOTIDE SEQUENCE [LARGE SCALE GENOMIC DNA]</scope>
    <source>
        <strain evidence="9">KB18</strain>
    </source>
</reference>
<organism evidence="8 10">
    <name type="scientific">Acutalibacter muris</name>
    <dbReference type="NCBI Taxonomy" id="1796620"/>
    <lineage>
        <taxon>Bacteria</taxon>
        <taxon>Bacillati</taxon>
        <taxon>Bacillota</taxon>
        <taxon>Clostridia</taxon>
        <taxon>Eubacteriales</taxon>
        <taxon>Acutalibacteraceae</taxon>
        <taxon>Acutalibacter</taxon>
    </lineage>
</organism>
<dbReference type="GO" id="GO:1901678">
    <property type="term" value="P:iron coordination entity transport"/>
    <property type="evidence" value="ECO:0007669"/>
    <property type="project" value="UniProtKB-ARBA"/>
</dbReference>
<reference evidence="7" key="1">
    <citation type="journal article" date="2017" name="Genome Announc.">
        <title>High-Quality Whole-Genome Sequences of the Oligo-Mouse-Microbiota Bacterial Community.</title>
        <authorList>
            <person name="Garzetti D."/>
            <person name="Brugiroux S."/>
            <person name="Bunk B."/>
            <person name="Pukall R."/>
            <person name="McCoy K.D."/>
            <person name="Macpherson A.J."/>
            <person name="Stecher B."/>
        </authorList>
    </citation>
    <scope>NUCLEOTIDE SEQUENCE</scope>
    <source>
        <strain evidence="7">KB18</strain>
    </source>
</reference>
<sequence length="349" mass="37562">MRKLIPILLTVLILCSAILTGCSSTPETNSSEPASTASSEGQSESVAYPITVSHIYGETVIESKPQRVVSIAWENSAAPLALGVTPVGVSEANYGLVTEHKIHPWTDEAFQSLGVDSPHVFNDTDGFDFEAISDAEPDLILAVNSGMTQEEYDTLSEIAPTVAYPEKPWQVSWRDSALIASKAIGMEEEGKKLVEDTEKLIAEKAAEYPALAGKKAIFCWISPDDLSTFSIYLPGDSRADYLNDFGLELPDSIRELAQTTSDFYINVSRENADQLSDVEMIVVYGDAANLETIQADALMNQIPAIKNGAVAFIDDTSALAGGASPSVLSIPYNIDTYLKLLNDAAEAVK</sequence>
<feature type="domain" description="Fe/B12 periplasmic-binding" evidence="6">
    <location>
        <begin position="67"/>
        <end position="345"/>
    </location>
</feature>
<dbReference type="EMBL" id="CP021422">
    <property type="protein sequence ID" value="ASB39401.1"/>
    <property type="molecule type" value="Genomic_DNA"/>
</dbReference>
<evidence type="ECO:0000313" key="7">
    <source>
        <dbReference type="EMBL" id="ASB39401.1"/>
    </source>
</evidence>
<dbReference type="GO" id="GO:0030288">
    <property type="term" value="C:outer membrane-bounded periplasmic space"/>
    <property type="evidence" value="ECO:0007669"/>
    <property type="project" value="TreeGrafter"/>
</dbReference>
<gene>
    <name evidence="7" type="ORF">ADH66_01260</name>
    <name evidence="8" type="ORF">I5Q82_11265</name>
</gene>
<dbReference type="InterPro" id="IPR002491">
    <property type="entry name" value="ABC_transptr_periplasmic_BD"/>
</dbReference>
<comment type="similarity">
    <text evidence="2">Belongs to the bacterial solute-binding protein 8 family.</text>
</comment>
<dbReference type="PANTHER" id="PTHR30532:SF24">
    <property type="entry name" value="FERRIC ENTEROBACTIN-BINDING PERIPLASMIC PROTEIN FEPB"/>
    <property type="match status" value="1"/>
</dbReference>
<evidence type="ECO:0000256" key="1">
    <source>
        <dbReference type="ARBA" id="ARBA00004196"/>
    </source>
</evidence>
<evidence type="ECO:0000259" key="6">
    <source>
        <dbReference type="PROSITE" id="PS50983"/>
    </source>
</evidence>
<comment type="subcellular location">
    <subcellularLocation>
        <location evidence="1">Cell envelope</location>
    </subcellularLocation>
</comment>
<dbReference type="Proteomes" id="UP000196710">
    <property type="component" value="Chromosome"/>
</dbReference>
<dbReference type="RefSeq" id="WP_066536711.1">
    <property type="nucleotide sequence ID" value="NZ_CP021422.1"/>
</dbReference>
<keyword evidence="4 5" id="KW-0732">Signal</keyword>
<proteinExistence type="inferred from homology"/>
<dbReference type="InterPro" id="IPR051313">
    <property type="entry name" value="Bact_iron-sidero_bind"/>
</dbReference>